<dbReference type="GeneID" id="90072138"/>
<dbReference type="InterPro" id="IPR037738">
    <property type="entry name" value="Ecm13-like"/>
</dbReference>
<evidence type="ECO:0000256" key="1">
    <source>
        <dbReference type="SAM" id="MobiDB-lite"/>
    </source>
</evidence>
<dbReference type="AlphaFoldDB" id="A0AAV5QHM3"/>
<accession>A0AAV5QHM3</accession>
<feature type="region of interest" description="Disordered" evidence="1">
    <location>
        <begin position="161"/>
        <end position="196"/>
    </location>
</feature>
<keyword evidence="3" id="KW-1185">Reference proteome</keyword>
<evidence type="ECO:0000313" key="3">
    <source>
        <dbReference type="Proteomes" id="UP001360560"/>
    </source>
</evidence>
<dbReference type="PANTHER" id="PTHR36826:SF1">
    <property type="entry name" value="PROTEIN ECM13"/>
    <property type="match status" value="1"/>
</dbReference>
<dbReference type="PANTHER" id="PTHR36826">
    <property type="entry name" value="PROTEIN ECM13"/>
    <property type="match status" value="1"/>
</dbReference>
<evidence type="ECO:0000313" key="2">
    <source>
        <dbReference type="EMBL" id="GMM34159.1"/>
    </source>
</evidence>
<protein>
    <submittedName>
        <fullName evidence="2">Uncharacterized protein</fullName>
    </submittedName>
</protein>
<dbReference type="Proteomes" id="UP001360560">
    <property type="component" value="Unassembled WGS sequence"/>
</dbReference>
<proteinExistence type="predicted"/>
<sequence>MSDFSISQAYLLANKAQIKLQREAQKPDLSLRHLLSHAHLLDNIIAHLSDVRDGTVTDGEPIADNTNSTTITNIQDYTSVYEDDSDEDTEIIAPIDSDSDSDIDDDDNSYIDYYRHKDASYTTTTGRHGEIFYNVSEVSENYQDACRHSVHDITTETVLVDSDDSDLSDNSDFSYEDYDEELDTSPHEDDGDDAEDDEEDIYEFNYVTSSDRHNFFKKISSSSSTSYKYPRLVKTGESLLDNATEDSNTTDDEIDITELSISNTSSGNYTYTPSITSNNNNNNLQYKIPKSFGTNDRIILSNQTSNATPTELNC</sequence>
<dbReference type="EMBL" id="BTFZ01000002">
    <property type="protein sequence ID" value="GMM34159.1"/>
    <property type="molecule type" value="Genomic_DNA"/>
</dbReference>
<dbReference type="RefSeq" id="XP_064851159.1">
    <property type="nucleotide sequence ID" value="XM_064995087.1"/>
</dbReference>
<gene>
    <name evidence="2" type="ORF">DASC09_014840</name>
</gene>
<organism evidence="2 3">
    <name type="scientific">Saccharomycopsis crataegensis</name>
    <dbReference type="NCBI Taxonomy" id="43959"/>
    <lineage>
        <taxon>Eukaryota</taxon>
        <taxon>Fungi</taxon>
        <taxon>Dikarya</taxon>
        <taxon>Ascomycota</taxon>
        <taxon>Saccharomycotina</taxon>
        <taxon>Saccharomycetes</taxon>
        <taxon>Saccharomycopsidaceae</taxon>
        <taxon>Saccharomycopsis</taxon>
    </lineage>
</organism>
<comment type="caution">
    <text evidence="2">The sequence shown here is derived from an EMBL/GenBank/DDBJ whole genome shotgun (WGS) entry which is preliminary data.</text>
</comment>
<name>A0AAV5QHM3_9ASCO</name>
<reference evidence="2 3" key="1">
    <citation type="journal article" date="2023" name="Elife">
        <title>Identification of key yeast species and microbe-microbe interactions impacting larval growth of Drosophila in the wild.</title>
        <authorList>
            <person name="Mure A."/>
            <person name="Sugiura Y."/>
            <person name="Maeda R."/>
            <person name="Honda K."/>
            <person name="Sakurai N."/>
            <person name="Takahashi Y."/>
            <person name="Watada M."/>
            <person name="Katoh T."/>
            <person name="Gotoh A."/>
            <person name="Gotoh Y."/>
            <person name="Taniguchi I."/>
            <person name="Nakamura K."/>
            <person name="Hayashi T."/>
            <person name="Katayama T."/>
            <person name="Uemura T."/>
            <person name="Hattori Y."/>
        </authorList>
    </citation>
    <scope>NUCLEOTIDE SEQUENCE [LARGE SCALE GENOMIC DNA]</scope>
    <source>
        <strain evidence="2 3">SC-9</strain>
    </source>
</reference>